<evidence type="ECO:0000313" key="2">
    <source>
        <dbReference type="EMBL" id="CAL6036696.1"/>
    </source>
</evidence>
<comment type="caution">
    <text evidence="1">The sequence shown here is derived from an EMBL/GenBank/DDBJ whole genome shotgun (WGS) entry which is preliminary data.</text>
</comment>
<proteinExistence type="predicted"/>
<dbReference type="EMBL" id="CAXDID020000134">
    <property type="protein sequence ID" value="CAL6036686.1"/>
    <property type="molecule type" value="Genomic_DNA"/>
</dbReference>
<accession>A0ABP1JEZ2</accession>
<organism evidence="1 3">
    <name type="scientific">Hexamita inflata</name>
    <dbReference type="NCBI Taxonomy" id="28002"/>
    <lineage>
        <taxon>Eukaryota</taxon>
        <taxon>Metamonada</taxon>
        <taxon>Diplomonadida</taxon>
        <taxon>Hexamitidae</taxon>
        <taxon>Hexamitinae</taxon>
        <taxon>Hexamita</taxon>
    </lineage>
</organism>
<reference evidence="1 3" key="1">
    <citation type="submission" date="2024-07" db="EMBL/GenBank/DDBJ databases">
        <authorList>
            <person name="Akdeniz Z."/>
        </authorList>
    </citation>
    <scope>NUCLEOTIDE SEQUENCE [LARGE SCALE GENOMIC DNA]</scope>
</reference>
<sequence length="146" mass="17153">MLKPLTRCLMRIVTANMSPTSFLQFVQPLLLLLQLLLIDRLWLGLGVFGWIARWTSRHMLSGKRWIRSEITSWIHGNRRQLFKYTEIMQQMQKRGETGAAWRHSLDPLFISPVSAFQKLEKHEILKWTLASREAAEDEVGYKFVDP</sequence>
<dbReference type="EMBL" id="CAXDID020000134">
    <property type="protein sequence ID" value="CAL6036696.1"/>
    <property type="molecule type" value="Genomic_DNA"/>
</dbReference>
<evidence type="ECO:0000313" key="1">
    <source>
        <dbReference type="EMBL" id="CAL6036686.1"/>
    </source>
</evidence>
<name>A0ABP1JEZ2_9EUKA</name>
<protein>
    <submittedName>
        <fullName evidence="1">Hypothetical_protein</fullName>
    </submittedName>
</protein>
<gene>
    <name evidence="1" type="ORF">HINF_LOCUS36531</name>
    <name evidence="2" type="ORF">HINF_LOCUS36536</name>
</gene>
<keyword evidence="3" id="KW-1185">Reference proteome</keyword>
<dbReference type="Proteomes" id="UP001642409">
    <property type="component" value="Unassembled WGS sequence"/>
</dbReference>
<evidence type="ECO:0000313" key="3">
    <source>
        <dbReference type="Proteomes" id="UP001642409"/>
    </source>
</evidence>